<comment type="caution">
    <text evidence="1">The sequence shown here is derived from an EMBL/GenBank/DDBJ whole genome shotgun (WGS) entry which is preliminary data.</text>
</comment>
<protein>
    <recommendedName>
        <fullName evidence="3">BTB domain-containing protein</fullName>
    </recommendedName>
</protein>
<dbReference type="OrthoDB" id="5275938at2759"/>
<dbReference type="Proteomes" id="UP000249619">
    <property type="component" value="Unassembled WGS sequence"/>
</dbReference>
<accession>A0A364MSV4</accession>
<organism evidence="1 2">
    <name type="scientific">Stemphylium lycopersici</name>
    <name type="common">Tomato gray leaf spot disease fungus</name>
    <name type="synonym">Thyrospora lycopersici</name>
    <dbReference type="NCBI Taxonomy" id="183478"/>
    <lineage>
        <taxon>Eukaryota</taxon>
        <taxon>Fungi</taxon>
        <taxon>Dikarya</taxon>
        <taxon>Ascomycota</taxon>
        <taxon>Pezizomycotina</taxon>
        <taxon>Dothideomycetes</taxon>
        <taxon>Pleosporomycetidae</taxon>
        <taxon>Pleosporales</taxon>
        <taxon>Pleosporineae</taxon>
        <taxon>Pleosporaceae</taxon>
        <taxon>Stemphylium</taxon>
    </lineage>
</organism>
<dbReference type="EMBL" id="QGDH01000219">
    <property type="protein sequence ID" value="RAR02301.1"/>
    <property type="molecule type" value="Genomic_DNA"/>
</dbReference>
<keyword evidence="2" id="KW-1185">Reference proteome</keyword>
<evidence type="ECO:0000313" key="1">
    <source>
        <dbReference type="EMBL" id="RAR02301.1"/>
    </source>
</evidence>
<dbReference type="Gene3D" id="3.30.710.10">
    <property type="entry name" value="Potassium Channel Kv1.1, Chain A"/>
    <property type="match status" value="1"/>
</dbReference>
<evidence type="ECO:0000313" key="2">
    <source>
        <dbReference type="Proteomes" id="UP000249619"/>
    </source>
</evidence>
<sequence length="251" mass="27643">MANNDIVQNNKQAGGTVMQQADEALSSTENDLNHATLLDSEGDALLSCVGSSSETKIQFRVSTTVLRLASSVFSNMFKPSFHEGQRLLHEDCPEFELEDDDAQLMGVLLSILHYRGNPSNYTMNAEELARLSILCDKYDCTGALGPWIPAWFRHAMGVGHPTYELGFLILAAYMFNDPTEFKAISRKAILRLTPKFSAEWEKEELCSTLPLCVIDKGCRIFSGSAKSGVVANPGSICDVLDFGHLAEVRSR</sequence>
<proteinExistence type="predicted"/>
<dbReference type="AlphaFoldDB" id="A0A364MSV4"/>
<gene>
    <name evidence="1" type="ORF">DDE83_008605</name>
</gene>
<dbReference type="InterPro" id="IPR011333">
    <property type="entry name" value="SKP1/BTB/POZ_sf"/>
</dbReference>
<name>A0A364MSV4_STELY</name>
<evidence type="ECO:0008006" key="3">
    <source>
        <dbReference type="Google" id="ProtNLM"/>
    </source>
</evidence>
<dbReference type="STRING" id="183478.A0A364MSV4"/>
<reference evidence="2" key="1">
    <citation type="submission" date="2018-05" db="EMBL/GenBank/DDBJ databases">
        <title>Draft genome sequence of Stemphylium lycopersici strain CIDEFI 213.</title>
        <authorList>
            <person name="Medina R."/>
            <person name="Franco M.E.E."/>
            <person name="Lucentini C.G."/>
            <person name="Saparrat M.C.N."/>
            <person name="Balatti P.A."/>
        </authorList>
    </citation>
    <scope>NUCLEOTIDE SEQUENCE [LARGE SCALE GENOMIC DNA]</scope>
    <source>
        <strain evidence="2">CIDEFI 213</strain>
    </source>
</reference>